<dbReference type="GO" id="GO:0005768">
    <property type="term" value="C:endosome"/>
    <property type="evidence" value="ECO:0007669"/>
    <property type="project" value="EnsemblFungi"/>
</dbReference>
<dbReference type="KEGG" id="ndi:NDAI_0G03290"/>
<dbReference type="GO" id="GO:0071470">
    <property type="term" value="P:cellular response to osmotic stress"/>
    <property type="evidence" value="ECO:0007669"/>
    <property type="project" value="EnsemblFungi"/>
</dbReference>
<feature type="compositionally biased region" description="Basic and acidic residues" evidence="1">
    <location>
        <begin position="1"/>
        <end position="50"/>
    </location>
</feature>
<feature type="region of interest" description="Disordered" evidence="1">
    <location>
        <begin position="1"/>
        <end position="77"/>
    </location>
</feature>
<dbReference type="Gene3D" id="6.10.280.100">
    <property type="match status" value="1"/>
</dbReference>
<dbReference type="GeneID" id="11495606"/>
<dbReference type="GO" id="GO:0008289">
    <property type="term" value="F:lipid binding"/>
    <property type="evidence" value="ECO:0007669"/>
    <property type="project" value="EnsemblFungi"/>
</dbReference>
<dbReference type="GO" id="GO:0034605">
    <property type="term" value="P:cellular response to heat"/>
    <property type="evidence" value="ECO:0007669"/>
    <property type="project" value="EnsemblFungi"/>
</dbReference>
<dbReference type="eggNOG" id="ENOG502S44P">
    <property type="taxonomic scope" value="Eukaryota"/>
</dbReference>
<organism evidence="2 3">
    <name type="scientific">Naumovozyma dairenensis (strain ATCC 10597 / BCRC 20456 / CBS 421 / NBRC 0211 / NRRL Y-12639)</name>
    <name type="common">Saccharomyces dairenensis</name>
    <dbReference type="NCBI Taxonomy" id="1071378"/>
    <lineage>
        <taxon>Eukaryota</taxon>
        <taxon>Fungi</taxon>
        <taxon>Dikarya</taxon>
        <taxon>Ascomycota</taxon>
        <taxon>Saccharomycotina</taxon>
        <taxon>Saccharomycetes</taxon>
        <taxon>Saccharomycetales</taxon>
        <taxon>Saccharomycetaceae</taxon>
        <taxon>Naumovozyma</taxon>
    </lineage>
</organism>
<evidence type="ECO:0008006" key="4">
    <source>
        <dbReference type="Google" id="ProtNLM"/>
    </source>
</evidence>
<dbReference type="PIRSF" id="PIRSF002590">
    <property type="entry name" value="HSP9/HSP12_fun"/>
    <property type="match status" value="1"/>
</dbReference>
<gene>
    <name evidence="2" type="primary">NDAI0G03290</name>
    <name evidence="2" type="ordered locus">NDAI_0G03290</name>
</gene>
<evidence type="ECO:0000313" key="2">
    <source>
        <dbReference type="EMBL" id="CCD26106.2"/>
    </source>
</evidence>
<dbReference type="GO" id="GO:0007009">
    <property type="term" value="P:plasma membrane organization"/>
    <property type="evidence" value="ECO:0007669"/>
    <property type="project" value="EnsemblFungi"/>
</dbReference>
<dbReference type="RefSeq" id="XP_003671349.2">
    <property type="nucleotide sequence ID" value="XM_003671301.2"/>
</dbReference>
<dbReference type="HOGENOM" id="CLU_102617_1_1_1"/>
<evidence type="ECO:0000313" key="3">
    <source>
        <dbReference type="Proteomes" id="UP000000689"/>
    </source>
</evidence>
<dbReference type="InterPro" id="IPR007250">
    <property type="entry name" value="HSP9_HSP12"/>
</dbReference>
<dbReference type="STRING" id="1071378.G0WE95"/>
<protein>
    <recommendedName>
        <fullName evidence="4">12 kDa heat shock protein</fullName>
    </recommendedName>
</protein>
<evidence type="ECO:0000256" key="1">
    <source>
        <dbReference type="SAM" id="MobiDB-lite"/>
    </source>
</evidence>
<dbReference type="AlphaFoldDB" id="G0WE95"/>
<keyword evidence="3" id="KW-1185">Reference proteome</keyword>
<dbReference type="OrthoDB" id="2348401at2759"/>
<proteinExistence type="predicted"/>
<dbReference type="GO" id="GO:0007155">
    <property type="term" value="P:cell adhesion"/>
    <property type="evidence" value="ECO:0007669"/>
    <property type="project" value="EnsemblFungi"/>
</dbReference>
<sequence length="108" mass="11577">MSDPGRKDFSQKIGETVKPDSEKSTWEKGKETVTDTTDKLAGKLQPEENKGLGQGINDSAESGKDKANGESVADQAKDYYEGAKQKLNDAVEYVSKSVHGGDADPANK</sequence>
<dbReference type="Proteomes" id="UP000000689">
    <property type="component" value="Chromosome 7"/>
</dbReference>
<dbReference type="GO" id="GO:0005829">
    <property type="term" value="C:cytosol"/>
    <property type="evidence" value="ECO:0007669"/>
    <property type="project" value="EnsemblFungi"/>
</dbReference>
<dbReference type="EMBL" id="HE580273">
    <property type="protein sequence ID" value="CCD26106.2"/>
    <property type="molecule type" value="Genomic_DNA"/>
</dbReference>
<dbReference type="GO" id="GO:0005886">
    <property type="term" value="C:plasma membrane"/>
    <property type="evidence" value="ECO:0007669"/>
    <property type="project" value="EnsemblFungi"/>
</dbReference>
<dbReference type="GO" id="GO:0034599">
    <property type="term" value="P:cellular response to oxidative stress"/>
    <property type="evidence" value="ECO:0007669"/>
    <property type="project" value="EnsemblFungi"/>
</dbReference>
<dbReference type="OMA" id="NKGVFQG"/>
<dbReference type="Pfam" id="PF04119">
    <property type="entry name" value="HSP9_HSP12"/>
    <property type="match status" value="1"/>
</dbReference>
<accession>G0WE95</accession>
<name>G0WE95_NAUDC</name>
<reference evidence="2 3" key="1">
    <citation type="journal article" date="2011" name="Proc. Natl. Acad. Sci. U.S.A.">
        <title>Evolutionary erosion of yeast sex chromosomes by mating-type switching accidents.</title>
        <authorList>
            <person name="Gordon J.L."/>
            <person name="Armisen D."/>
            <person name="Proux-Wera E."/>
            <person name="Oheigeartaigh S.S."/>
            <person name="Byrne K.P."/>
            <person name="Wolfe K.H."/>
        </authorList>
    </citation>
    <scope>NUCLEOTIDE SEQUENCE [LARGE SCALE GENOMIC DNA]</scope>
    <source>
        <strain evidence="3">ATCC 10597 / BCRC 20456 / CBS 421 / NBRC 0211 / NRRL Y-12639</strain>
    </source>
</reference>